<evidence type="ECO:0000313" key="3">
    <source>
        <dbReference type="Proteomes" id="UP000291236"/>
    </source>
</evidence>
<evidence type="ECO:0000256" key="1">
    <source>
        <dbReference type="SAM" id="Phobius"/>
    </source>
</evidence>
<sequence>MIFLRYIYKDFGIDLSYMYLRIWTAYSADILNKKMKLNKTNKTDIFYTLFKIVPFILFLSIMFYCLILNYNEKNQYKIMQENLIEVPVLYPSTAPEKNNQCILLAMALFSIDKNKNSMQPVYDPSLNVRGLTSGMIFSPKKNIYIGDEAFENWGLLGSTLAHEVEIHGNQSFVEIEFINFLYHYVYEFKYNLLLHLINKSDVQYKNKKIGTIKAEKEAYKYELKSKNRFSLNAQNEKSLQYILENKLYENDI</sequence>
<accession>A0A4P2VL56</accession>
<feature type="transmembrane region" description="Helical" evidence="1">
    <location>
        <begin position="45"/>
        <end position="70"/>
    </location>
</feature>
<keyword evidence="3" id="KW-1185">Reference proteome</keyword>
<protein>
    <submittedName>
        <fullName evidence="2">Uncharacterized protein</fullName>
    </submittedName>
</protein>
<name>A0A4P2VL56_FLUSA</name>
<dbReference type="Proteomes" id="UP000291236">
    <property type="component" value="Chromosome"/>
</dbReference>
<organism evidence="2 3">
    <name type="scientific">Fluviispira sanaruensis</name>
    <dbReference type="NCBI Taxonomy" id="2493639"/>
    <lineage>
        <taxon>Bacteria</taxon>
        <taxon>Pseudomonadati</taxon>
        <taxon>Bdellovibrionota</taxon>
        <taxon>Oligoflexia</taxon>
        <taxon>Silvanigrellales</taxon>
        <taxon>Silvanigrellaceae</taxon>
        <taxon>Fluviispira</taxon>
    </lineage>
</organism>
<keyword evidence="1" id="KW-0472">Membrane</keyword>
<reference evidence="2 3" key="1">
    <citation type="submission" date="2018-12" db="EMBL/GenBank/DDBJ databases">
        <title>Rubrispira sanarue gen. nov., sp., nov., a member of the order Silvanigrellales, isolated from a brackish lake in Hamamatsu Japan.</title>
        <authorList>
            <person name="Maejima Y."/>
            <person name="Iino T."/>
            <person name="Muraguchi Y."/>
            <person name="Fukuda K."/>
            <person name="Nojiri H."/>
            <person name="Ohkuma M."/>
            <person name="Moriuchi R."/>
            <person name="Dohra H."/>
            <person name="Kimbara K."/>
            <person name="Shintani M."/>
        </authorList>
    </citation>
    <scope>NUCLEOTIDE SEQUENCE [LARGE SCALE GENOMIC DNA]</scope>
    <source>
        <strain evidence="2 3">RF1110005</strain>
    </source>
</reference>
<keyword evidence="1" id="KW-0812">Transmembrane</keyword>
<dbReference type="KEGG" id="sbf:JCM31447_05260"/>
<keyword evidence="1" id="KW-1133">Transmembrane helix</keyword>
<evidence type="ECO:0000313" key="2">
    <source>
        <dbReference type="EMBL" id="BBH52089.1"/>
    </source>
</evidence>
<proteinExistence type="predicted"/>
<dbReference type="AlphaFoldDB" id="A0A4P2VL56"/>
<dbReference type="EMBL" id="AP019368">
    <property type="protein sequence ID" value="BBH52089.1"/>
    <property type="molecule type" value="Genomic_DNA"/>
</dbReference>
<gene>
    <name evidence="2" type="ORF">JCM31447_05260</name>
</gene>